<protein>
    <submittedName>
        <fullName evidence="1">Uncharacterized protein</fullName>
    </submittedName>
</protein>
<name>A0AA88ACD2_FICCA</name>
<sequence>MYLFLQATTPARLCDDSSASLNAGTTMAPLGASMEATSKRLITSPATQRHLDITSHSVVDSLPARASPLPLKRARTTFPRMTPLLANMPPATKHLLTRILAPEIHTIAAFLFLFRLPALAPIRSPDSARRARPVVANLRAPVCPAIQKLGADIVAREVLEAAPPNILDGSAEAARLHQLRARRTRTGMAEEQAAVAAAVLQWPIADLAAGMGKNPGVVAGRILQFPAEAEVGFRDLGFRVVGPALGAVPERNFGGSGGVDGEARGGA</sequence>
<reference evidence="1" key="1">
    <citation type="submission" date="2023-07" db="EMBL/GenBank/DDBJ databases">
        <title>draft genome sequence of fig (Ficus carica).</title>
        <authorList>
            <person name="Takahashi T."/>
            <person name="Nishimura K."/>
        </authorList>
    </citation>
    <scope>NUCLEOTIDE SEQUENCE</scope>
</reference>
<dbReference type="Proteomes" id="UP001187192">
    <property type="component" value="Unassembled WGS sequence"/>
</dbReference>
<comment type="caution">
    <text evidence="1">The sequence shown here is derived from an EMBL/GenBank/DDBJ whole genome shotgun (WGS) entry which is preliminary data.</text>
</comment>
<dbReference type="EMBL" id="BTGU01000012">
    <property type="protein sequence ID" value="GMN41296.1"/>
    <property type="molecule type" value="Genomic_DNA"/>
</dbReference>
<organism evidence="1 2">
    <name type="scientific">Ficus carica</name>
    <name type="common">Common fig</name>
    <dbReference type="NCBI Taxonomy" id="3494"/>
    <lineage>
        <taxon>Eukaryota</taxon>
        <taxon>Viridiplantae</taxon>
        <taxon>Streptophyta</taxon>
        <taxon>Embryophyta</taxon>
        <taxon>Tracheophyta</taxon>
        <taxon>Spermatophyta</taxon>
        <taxon>Magnoliopsida</taxon>
        <taxon>eudicotyledons</taxon>
        <taxon>Gunneridae</taxon>
        <taxon>Pentapetalae</taxon>
        <taxon>rosids</taxon>
        <taxon>fabids</taxon>
        <taxon>Rosales</taxon>
        <taxon>Moraceae</taxon>
        <taxon>Ficeae</taxon>
        <taxon>Ficus</taxon>
    </lineage>
</organism>
<accession>A0AA88ACD2</accession>
<proteinExistence type="predicted"/>
<gene>
    <name evidence="1" type="ORF">TIFTF001_010520</name>
</gene>
<keyword evidence="2" id="KW-1185">Reference proteome</keyword>
<dbReference type="AlphaFoldDB" id="A0AA88ACD2"/>
<evidence type="ECO:0000313" key="1">
    <source>
        <dbReference type="EMBL" id="GMN41296.1"/>
    </source>
</evidence>
<evidence type="ECO:0000313" key="2">
    <source>
        <dbReference type="Proteomes" id="UP001187192"/>
    </source>
</evidence>